<reference evidence="3 4" key="1">
    <citation type="journal article" date="2015" name="Plant Cell">
        <title>Oil accumulation by the oleaginous diatom Fistulifera solaris as revealed by the genome and transcriptome.</title>
        <authorList>
            <person name="Tanaka T."/>
            <person name="Maeda Y."/>
            <person name="Veluchamy A."/>
            <person name="Tanaka M."/>
            <person name="Abida H."/>
            <person name="Marechal E."/>
            <person name="Bowler C."/>
            <person name="Muto M."/>
            <person name="Sunaga Y."/>
            <person name="Tanaka M."/>
            <person name="Yoshino T."/>
            <person name="Taniguchi T."/>
            <person name="Fukuda Y."/>
            <person name="Nemoto M."/>
            <person name="Matsumoto M."/>
            <person name="Wong P.S."/>
            <person name="Aburatani S."/>
            <person name="Fujibuchi W."/>
        </authorList>
    </citation>
    <scope>NUCLEOTIDE SEQUENCE [LARGE SCALE GENOMIC DNA]</scope>
    <source>
        <strain evidence="3 4">JPCC DA0580</strain>
    </source>
</reference>
<dbReference type="InParanoid" id="A0A1Z5J7Z1"/>
<protein>
    <recommendedName>
        <fullName evidence="2">USP domain-containing protein</fullName>
    </recommendedName>
</protein>
<dbReference type="GO" id="GO:0005634">
    <property type="term" value="C:nucleus"/>
    <property type="evidence" value="ECO:0007669"/>
    <property type="project" value="TreeGrafter"/>
</dbReference>
<dbReference type="GO" id="GO:0004843">
    <property type="term" value="F:cysteine-type deubiquitinase activity"/>
    <property type="evidence" value="ECO:0007669"/>
    <property type="project" value="InterPro"/>
</dbReference>
<dbReference type="AlphaFoldDB" id="A0A1Z5J7Z1"/>
<accession>A0A1Z5J7Z1</accession>
<feature type="region of interest" description="Disordered" evidence="1">
    <location>
        <begin position="231"/>
        <end position="282"/>
    </location>
</feature>
<dbReference type="InterPro" id="IPR038765">
    <property type="entry name" value="Papain-like_cys_pep_sf"/>
</dbReference>
<dbReference type="GO" id="GO:0016579">
    <property type="term" value="P:protein deubiquitination"/>
    <property type="evidence" value="ECO:0007669"/>
    <property type="project" value="InterPro"/>
</dbReference>
<sequence length="592" mass="66245">MTLLLPRSHFQLSKSCYGNHAGDDDSSMNQHENRRMLATGRIGDRVEDIANVTASQSEDGGKFTCCDHEMINKEQDSHPETPAISNLIDISMNNAIKEVLNDTASSSSELEAPELMDWSTSLPSNGVFGGLHNLGNTCYMASALQMLASLDNFVDTLDNGKVESQTVNENRGGLRTEFLNLMRLLREGKTVQPHNFQTAIDSRSSLFVGFRQQDAHEFLTTLLDLLDEDYKGSSENASPQLSERRERSRGEFLSGGSALGTQLEELDTSPTSSKRPRTGESKTFFTDQMPFSFSKLGVEDIGKLLHETHSCVDAQSSPLVAFPGLLTASEPRCKLIGGRMNTAKMSLTRYTEGNDPLDEQKPTLAAPEVDDSSMETSNEGPFQPESPLAEYFTTEVRIRLTCDSCKFSRTHQEKFWHLSLEIGPDSGSVDDGLRRFFAPEKREIKCEKCFCSSATQTSEIVRLPRALLLHFKRFIVDVSEDYSSVTYRKNRSPVLFEEQLSLHDHLSVLTEFMATDCVKPDVSADIYSIRSVVNHIGSSASCGHYTADSHRWYEDDKERRWTRFNDSYVSLISSTEALENSRGTAYMVMYEI</sequence>
<dbReference type="CDD" id="cd02257">
    <property type="entry name" value="Peptidase_C19"/>
    <property type="match status" value="1"/>
</dbReference>
<dbReference type="Proteomes" id="UP000198406">
    <property type="component" value="Unassembled WGS sequence"/>
</dbReference>
<dbReference type="PANTHER" id="PTHR24006:SF827">
    <property type="entry name" value="UBIQUITIN CARBOXYL-TERMINAL HYDROLASE 34"/>
    <property type="match status" value="1"/>
</dbReference>
<proteinExistence type="predicted"/>
<evidence type="ECO:0000313" key="3">
    <source>
        <dbReference type="EMBL" id="GAX10113.1"/>
    </source>
</evidence>
<comment type="caution">
    <text evidence="3">The sequence shown here is derived from an EMBL/GenBank/DDBJ whole genome shotgun (WGS) entry which is preliminary data.</text>
</comment>
<dbReference type="OrthoDB" id="289038at2759"/>
<dbReference type="InterPro" id="IPR018200">
    <property type="entry name" value="USP_CS"/>
</dbReference>
<organism evidence="3 4">
    <name type="scientific">Fistulifera solaris</name>
    <name type="common">Oleaginous diatom</name>
    <dbReference type="NCBI Taxonomy" id="1519565"/>
    <lineage>
        <taxon>Eukaryota</taxon>
        <taxon>Sar</taxon>
        <taxon>Stramenopiles</taxon>
        <taxon>Ochrophyta</taxon>
        <taxon>Bacillariophyta</taxon>
        <taxon>Bacillariophyceae</taxon>
        <taxon>Bacillariophycidae</taxon>
        <taxon>Naviculales</taxon>
        <taxon>Naviculaceae</taxon>
        <taxon>Fistulifera</taxon>
    </lineage>
</organism>
<name>A0A1Z5J7Z1_FISSO</name>
<dbReference type="EMBL" id="BDSP01000016">
    <property type="protein sequence ID" value="GAX10113.1"/>
    <property type="molecule type" value="Genomic_DNA"/>
</dbReference>
<dbReference type="InterPro" id="IPR001394">
    <property type="entry name" value="Peptidase_C19_UCH"/>
</dbReference>
<evidence type="ECO:0000313" key="4">
    <source>
        <dbReference type="Proteomes" id="UP000198406"/>
    </source>
</evidence>
<dbReference type="PROSITE" id="PS50235">
    <property type="entry name" value="USP_3"/>
    <property type="match status" value="1"/>
</dbReference>
<dbReference type="InterPro" id="IPR028889">
    <property type="entry name" value="USP"/>
</dbReference>
<dbReference type="PANTHER" id="PTHR24006">
    <property type="entry name" value="UBIQUITIN CARBOXYL-TERMINAL HYDROLASE"/>
    <property type="match status" value="1"/>
</dbReference>
<dbReference type="Pfam" id="PF00443">
    <property type="entry name" value="UCH"/>
    <property type="match status" value="1"/>
</dbReference>
<dbReference type="InterPro" id="IPR050164">
    <property type="entry name" value="Peptidase_C19"/>
</dbReference>
<feature type="region of interest" description="Disordered" evidence="1">
    <location>
        <begin position="351"/>
        <end position="386"/>
    </location>
</feature>
<dbReference type="PROSITE" id="PS00972">
    <property type="entry name" value="USP_1"/>
    <property type="match status" value="1"/>
</dbReference>
<dbReference type="GO" id="GO:0005829">
    <property type="term" value="C:cytosol"/>
    <property type="evidence" value="ECO:0007669"/>
    <property type="project" value="TreeGrafter"/>
</dbReference>
<dbReference type="Gene3D" id="3.90.70.10">
    <property type="entry name" value="Cysteine proteinases"/>
    <property type="match status" value="2"/>
</dbReference>
<keyword evidence="4" id="KW-1185">Reference proteome</keyword>
<feature type="domain" description="USP" evidence="2">
    <location>
        <begin position="129"/>
        <end position="592"/>
    </location>
</feature>
<dbReference type="SUPFAM" id="SSF54001">
    <property type="entry name" value="Cysteine proteinases"/>
    <property type="match status" value="1"/>
</dbReference>
<evidence type="ECO:0000259" key="2">
    <source>
        <dbReference type="PROSITE" id="PS50235"/>
    </source>
</evidence>
<evidence type="ECO:0000256" key="1">
    <source>
        <dbReference type="SAM" id="MobiDB-lite"/>
    </source>
</evidence>
<gene>
    <name evidence="3" type="ORF">FisN_3Lh304</name>
</gene>